<dbReference type="Pfam" id="PF00378">
    <property type="entry name" value="ECH_1"/>
    <property type="match status" value="1"/>
</dbReference>
<dbReference type="GO" id="GO:0016829">
    <property type="term" value="F:lyase activity"/>
    <property type="evidence" value="ECO:0007669"/>
    <property type="project" value="UniProtKB-KW"/>
</dbReference>
<evidence type="ECO:0000256" key="1">
    <source>
        <dbReference type="ARBA" id="ARBA00005254"/>
    </source>
</evidence>
<dbReference type="PANTHER" id="PTHR11941">
    <property type="entry name" value="ENOYL-COA HYDRATASE-RELATED"/>
    <property type="match status" value="1"/>
</dbReference>
<dbReference type="CDD" id="cd06558">
    <property type="entry name" value="crotonase-like"/>
    <property type="match status" value="1"/>
</dbReference>
<dbReference type="InterPro" id="IPR001753">
    <property type="entry name" value="Enoyl-CoA_hydra/iso"/>
</dbReference>
<gene>
    <name evidence="4" type="ORF">H8E19_04170</name>
</gene>
<comment type="similarity">
    <text evidence="1 3">Belongs to the enoyl-CoA hydratase/isomerase family.</text>
</comment>
<sequence>MSNEPILFETTKNIAQITLNRPDNRNSMNDETMPAFSEAVSRAKEDKSIRCLIITGSGNSFCSGADFKSGLFDSRDRLPYQILMDAYGPFLALDKLEMPIIAAMNGHAIGGGFGLALMCDIRIANRHSKYGANFARLGLHSGMAVSYLLPMIVGLPRANELLFTGRLITGKLAAEIGLANYALEGDQVLEKAWELAEEIAACAPVAVKMIKHAIHRGIDWDPRNSAEIDSLYQSRTFEMEDAKEGISALLENRQPVFKGR</sequence>
<name>A0A8J6MXH0_9DELT</name>
<reference evidence="4 5" key="1">
    <citation type="submission" date="2020-08" db="EMBL/GenBank/DDBJ databases">
        <title>Bridging the membrane lipid divide: bacteria of the FCB group superphylum have the potential to synthesize archaeal ether lipids.</title>
        <authorList>
            <person name="Villanueva L."/>
            <person name="Von Meijenfeldt F.A.B."/>
            <person name="Westbye A.B."/>
            <person name="Yadav S."/>
            <person name="Hopmans E.C."/>
            <person name="Dutilh B.E."/>
            <person name="Sinninghe Damste J.S."/>
        </authorList>
    </citation>
    <scope>NUCLEOTIDE SEQUENCE [LARGE SCALE GENOMIC DNA]</scope>
    <source>
        <strain evidence="4">NIOZ-UU27</strain>
    </source>
</reference>
<dbReference type="SUPFAM" id="SSF52096">
    <property type="entry name" value="ClpP/crotonase"/>
    <property type="match status" value="1"/>
</dbReference>
<dbReference type="Gene3D" id="1.10.12.10">
    <property type="entry name" value="Lyase 2-enoyl-coa Hydratase, Chain A, domain 2"/>
    <property type="match status" value="1"/>
</dbReference>
<dbReference type="InterPro" id="IPR029045">
    <property type="entry name" value="ClpP/crotonase-like_dom_sf"/>
</dbReference>
<dbReference type="GO" id="GO:0006635">
    <property type="term" value="P:fatty acid beta-oxidation"/>
    <property type="evidence" value="ECO:0007669"/>
    <property type="project" value="TreeGrafter"/>
</dbReference>
<keyword evidence="2" id="KW-0456">Lyase</keyword>
<evidence type="ECO:0000313" key="4">
    <source>
        <dbReference type="EMBL" id="MBC8176580.1"/>
    </source>
</evidence>
<dbReference type="PANTHER" id="PTHR11941:SF54">
    <property type="entry name" value="ENOYL-COA HYDRATASE, MITOCHONDRIAL"/>
    <property type="match status" value="1"/>
</dbReference>
<protein>
    <submittedName>
        <fullName evidence="4">Enoyl-CoA hydratase/isomerase family protein</fullName>
    </submittedName>
</protein>
<dbReference type="InterPro" id="IPR014748">
    <property type="entry name" value="Enoyl-CoA_hydra_C"/>
</dbReference>
<evidence type="ECO:0000256" key="2">
    <source>
        <dbReference type="ARBA" id="ARBA00023239"/>
    </source>
</evidence>
<evidence type="ECO:0000256" key="3">
    <source>
        <dbReference type="RuleBase" id="RU003707"/>
    </source>
</evidence>
<dbReference type="Gene3D" id="3.90.226.10">
    <property type="entry name" value="2-enoyl-CoA Hydratase, Chain A, domain 1"/>
    <property type="match status" value="1"/>
</dbReference>
<accession>A0A8J6MXH0</accession>
<comment type="caution">
    <text evidence="4">The sequence shown here is derived from an EMBL/GenBank/DDBJ whole genome shotgun (WGS) entry which is preliminary data.</text>
</comment>
<dbReference type="EMBL" id="JACNJD010000146">
    <property type="protein sequence ID" value="MBC8176580.1"/>
    <property type="molecule type" value="Genomic_DNA"/>
</dbReference>
<dbReference type="InterPro" id="IPR018376">
    <property type="entry name" value="Enoyl-CoA_hyd/isom_CS"/>
</dbReference>
<evidence type="ECO:0000313" key="5">
    <source>
        <dbReference type="Proteomes" id="UP000650524"/>
    </source>
</evidence>
<dbReference type="AlphaFoldDB" id="A0A8J6MXH0"/>
<dbReference type="PROSITE" id="PS00166">
    <property type="entry name" value="ENOYL_COA_HYDRATASE"/>
    <property type="match status" value="1"/>
</dbReference>
<organism evidence="4 5">
    <name type="scientific">Candidatus Desulfacyla euxinica</name>
    <dbReference type="NCBI Taxonomy" id="2841693"/>
    <lineage>
        <taxon>Bacteria</taxon>
        <taxon>Deltaproteobacteria</taxon>
        <taxon>Candidatus Desulfacyla</taxon>
    </lineage>
</organism>
<dbReference type="Proteomes" id="UP000650524">
    <property type="component" value="Unassembled WGS sequence"/>
</dbReference>
<proteinExistence type="inferred from homology"/>